<dbReference type="AlphaFoldDB" id="A0A094ILU9"/>
<proteinExistence type="inferred from homology"/>
<name>A0A094ILU9_9GAMM</name>
<evidence type="ECO:0000256" key="2">
    <source>
        <dbReference type="ARBA" id="ARBA00015075"/>
    </source>
</evidence>
<comment type="caution">
    <text evidence="8">The sequence shown here is derived from an EMBL/GenBank/DDBJ whole genome shotgun (WGS) entry which is preliminary data.</text>
</comment>
<evidence type="ECO:0000313" key="8">
    <source>
        <dbReference type="EMBL" id="KFZ28147.1"/>
    </source>
</evidence>
<keyword evidence="3" id="KW-0678">Repressor</keyword>
<evidence type="ECO:0000256" key="4">
    <source>
        <dbReference type="ARBA" id="ARBA00023015"/>
    </source>
</evidence>
<keyword evidence="4" id="KW-0805">Transcription regulation</keyword>
<accession>A0A094ILU9</accession>
<evidence type="ECO:0000256" key="7">
    <source>
        <dbReference type="ARBA" id="ARBA00033135"/>
    </source>
</evidence>
<gene>
    <name evidence="8" type="ORF">IDAT_11210</name>
</gene>
<keyword evidence="5" id="KW-0804">Transcription</keyword>
<evidence type="ECO:0000256" key="3">
    <source>
        <dbReference type="ARBA" id="ARBA00022491"/>
    </source>
</evidence>
<dbReference type="InterPro" id="IPR011067">
    <property type="entry name" value="Plasmid_toxin/cell-grow_inhib"/>
</dbReference>
<protein>
    <recommendedName>
        <fullName evidence="2">Toxin CcdB</fullName>
    </recommendedName>
    <alternativeName>
        <fullName evidence="7">Cytotoxic protein CcdB</fullName>
    </alternativeName>
    <alternativeName>
        <fullName evidence="6">Protein LetD</fullName>
    </alternativeName>
</protein>
<dbReference type="SUPFAM" id="SSF50118">
    <property type="entry name" value="Cell growth inhibitor/plasmid maintenance toxic component"/>
    <property type="match status" value="1"/>
</dbReference>
<dbReference type="GO" id="GO:0008657">
    <property type="term" value="F:DNA topoisomerase type II (double strand cut, ATP-hydrolyzing) inhibitor activity"/>
    <property type="evidence" value="ECO:0007669"/>
    <property type="project" value="InterPro"/>
</dbReference>
<evidence type="ECO:0000256" key="5">
    <source>
        <dbReference type="ARBA" id="ARBA00023163"/>
    </source>
</evidence>
<dbReference type="EMBL" id="JPIN01000012">
    <property type="protein sequence ID" value="KFZ28147.1"/>
    <property type="molecule type" value="Genomic_DNA"/>
</dbReference>
<dbReference type="Proteomes" id="UP000053718">
    <property type="component" value="Unassembled WGS sequence"/>
</dbReference>
<dbReference type="RefSeq" id="WP_034733604.1">
    <property type="nucleotide sequence ID" value="NZ_JPIN01000012.1"/>
</dbReference>
<organism evidence="8 9">
    <name type="scientific">Pseudidiomarina atlantica</name>
    <dbReference type="NCBI Taxonomy" id="1517416"/>
    <lineage>
        <taxon>Bacteria</taxon>
        <taxon>Pseudomonadati</taxon>
        <taxon>Pseudomonadota</taxon>
        <taxon>Gammaproteobacteria</taxon>
        <taxon>Alteromonadales</taxon>
        <taxon>Idiomarinaceae</taxon>
        <taxon>Pseudidiomarina</taxon>
    </lineage>
</organism>
<evidence type="ECO:0000313" key="9">
    <source>
        <dbReference type="Proteomes" id="UP000053718"/>
    </source>
</evidence>
<dbReference type="eggNOG" id="ENOG5032YCB">
    <property type="taxonomic scope" value="Bacteria"/>
</dbReference>
<dbReference type="InterPro" id="IPR002712">
    <property type="entry name" value="CcdB"/>
</dbReference>
<keyword evidence="9" id="KW-1185">Reference proteome</keyword>
<comment type="similarity">
    <text evidence="1">Belongs to the CcdB toxin family.</text>
</comment>
<evidence type="ECO:0000256" key="1">
    <source>
        <dbReference type="ARBA" id="ARBA00005230"/>
    </source>
</evidence>
<sequence>MSQFWAYHNPNSRTCAEYPFLLEVQSDLLSDLRTTVVMPLTAMQNAATSRMAKLNPLFIIDGKHYIGLVQEIAGLERKHLGEPAVDLTDYHADIVAALDFLISGI</sequence>
<dbReference type="GO" id="GO:0006276">
    <property type="term" value="P:plasmid maintenance"/>
    <property type="evidence" value="ECO:0007669"/>
    <property type="project" value="InterPro"/>
</dbReference>
<dbReference type="OrthoDB" id="9813510at2"/>
<evidence type="ECO:0000256" key="6">
    <source>
        <dbReference type="ARBA" id="ARBA00029628"/>
    </source>
</evidence>
<dbReference type="Pfam" id="PF01845">
    <property type="entry name" value="CcdB"/>
    <property type="match status" value="1"/>
</dbReference>
<dbReference type="Gene3D" id="2.30.30.110">
    <property type="match status" value="1"/>
</dbReference>
<reference evidence="8 9" key="1">
    <citation type="submission" date="2014-06" db="EMBL/GenBank/DDBJ databases">
        <title>Draft genome sequence of Idiomarina sp. MCCC 1A10513.</title>
        <authorList>
            <person name="Du J."/>
            <person name="Lai Q."/>
            <person name="Shao Z."/>
        </authorList>
    </citation>
    <scope>NUCLEOTIDE SEQUENCE [LARGE SCALE GENOMIC DNA]</scope>
    <source>
        <strain evidence="8 9">MCCC 1A10513</strain>
    </source>
</reference>